<dbReference type="Pfam" id="PF09694">
    <property type="entry name" value="Gcw_chp"/>
    <property type="match status" value="1"/>
</dbReference>
<keyword evidence="3" id="KW-1185">Reference proteome</keyword>
<accession>A0ABX0PAD3</accession>
<feature type="chain" id="PRO_5045617780" evidence="1">
    <location>
        <begin position="25"/>
        <end position="271"/>
    </location>
</feature>
<reference evidence="2 3" key="1">
    <citation type="submission" date="2020-03" db="EMBL/GenBank/DDBJ databases">
        <title>Genome sequence of strain Massilia sp. TW-1.</title>
        <authorList>
            <person name="Chaudhary D.K."/>
        </authorList>
    </citation>
    <scope>NUCLEOTIDE SEQUENCE [LARGE SCALE GENOMIC DNA]</scope>
    <source>
        <strain evidence="2 3">TW-1</strain>
    </source>
</reference>
<evidence type="ECO:0000256" key="1">
    <source>
        <dbReference type="SAM" id="SignalP"/>
    </source>
</evidence>
<dbReference type="RefSeq" id="WP_166859221.1">
    <property type="nucleotide sequence ID" value="NZ_JAAQOM010000006.1"/>
</dbReference>
<sequence>MSTRHRPALAPFACLLAACTFAHAGEATPDAPMTAEAPAADSPLSATVSINSQYVSRGIRQTWGRPAAMAAVDYAHPSGWSAGTSVINVDDRFIEKGTVEWDLYGGYSGNAGPIGWSAMVYWYKYPGARIGATDTSFDYGELSGGLSWKSLYARYNYTFSRDFFGIQNARGTGYLDVGADQPLTKSLTLNVHAGDGRVAGSGNGIWDWRDVKAGLTHKLEDGWTVALNYTRALGATGVYDRYTTGVPRADGRLAVSNVARRAVVLSLTRKF</sequence>
<dbReference type="PROSITE" id="PS51257">
    <property type="entry name" value="PROKAR_LIPOPROTEIN"/>
    <property type="match status" value="1"/>
</dbReference>
<gene>
    <name evidence="2" type="ORF">HAV22_11520</name>
</gene>
<name>A0ABX0PAD3_9BURK</name>
<protein>
    <submittedName>
        <fullName evidence="2">Choline dehydrogenase</fullName>
    </submittedName>
</protein>
<dbReference type="EMBL" id="JAAQOM010000006">
    <property type="protein sequence ID" value="NIA54260.1"/>
    <property type="molecule type" value="Genomic_DNA"/>
</dbReference>
<proteinExistence type="predicted"/>
<evidence type="ECO:0000313" key="3">
    <source>
        <dbReference type="Proteomes" id="UP000716322"/>
    </source>
</evidence>
<dbReference type="InterPro" id="IPR010239">
    <property type="entry name" value="CHP02001"/>
</dbReference>
<dbReference type="Proteomes" id="UP000716322">
    <property type="component" value="Unassembled WGS sequence"/>
</dbReference>
<feature type="signal peptide" evidence="1">
    <location>
        <begin position="1"/>
        <end position="24"/>
    </location>
</feature>
<evidence type="ECO:0000313" key="2">
    <source>
        <dbReference type="EMBL" id="NIA54260.1"/>
    </source>
</evidence>
<comment type="caution">
    <text evidence="2">The sequence shown here is derived from an EMBL/GenBank/DDBJ whole genome shotgun (WGS) entry which is preliminary data.</text>
</comment>
<dbReference type="NCBIfam" id="TIGR02001">
    <property type="entry name" value="gcw_chp"/>
    <property type="match status" value="1"/>
</dbReference>
<organism evidence="2 3">
    <name type="scientific">Telluria antibiotica</name>
    <dbReference type="NCBI Taxonomy" id="2717319"/>
    <lineage>
        <taxon>Bacteria</taxon>
        <taxon>Pseudomonadati</taxon>
        <taxon>Pseudomonadota</taxon>
        <taxon>Betaproteobacteria</taxon>
        <taxon>Burkholderiales</taxon>
        <taxon>Oxalobacteraceae</taxon>
        <taxon>Telluria group</taxon>
        <taxon>Telluria</taxon>
    </lineage>
</organism>
<keyword evidence="1" id="KW-0732">Signal</keyword>